<reference evidence="11 12" key="1">
    <citation type="submission" date="2022-12" db="EMBL/GenBank/DDBJ databases">
        <title>Chromosome-level genome assembly of true bugs.</title>
        <authorList>
            <person name="Ma L."/>
            <person name="Li H."/>
        </authorList>
    </citation>
    <scope>NUCLEOTIDE SEQUENCE [LARGE SCALE GENOMIC DNA]</scope>
    <source>
        <strain evidence="11">Lab_2022b</strain>
    </source>
</reference>
<dbReference type="GO" id="GO:0042802">
    <property type="term" value="F:identical protein binding"/>
    <property type="evidence" value="ECO:0007669"/>
    <property type="project" value="TreeGrafter"/>
</dbReference>
<evidence type="ECO:0000313" key="11">
    <source>
        <dbReference type="EMBL" id="KAK9508364.1"/>
    </source>
</evidence>
<dbReference type="InterPro" id="IPR015421">
    <property type="entry name" value="PyrdxlP-dep_Trfase_major"/>
</dbReference>
<keyword evidence="9 10" id="KW-0663">Pyridoxal phosphate</keyword>
<dbReference type="Pfam" id="PF00202">
    <property type="entry name" value="Aminotran_3"/>
    <property type="match status" value="1"/>
</dbReference>
<comment type="catalytic activity">
    <reaction evidence="10">
        <text>a 2-oxocarboxylate + L-ornithine = L-glutamate 5-semialdehyde + an L-alpha-amino acid</text>
        <dbReference type="Rhea" id="RHEA:13877"/>
        <dbReference type="ChEBI" id="CHEBI:35179"/>
        <dbReference type="ChEBI" id="CHEBI:46911"/>
        <dbReference type="ChEBI" id="CHEBI:58066"/>
        <dbReference type="ChEBI" id="CHEBI:59869"/>
        <dbReference type="EC" id="2.6.1.13"/>
    </reaction>
</comment>
<comment type="subcellular location">
    <subcellularLocation>
        <location evidence="2">Mitochondrion matrix</location>
    </subcellularLocation>
</comment>
<dbReference type="GO" id="GO:0005759">
    <property type="term" value="C:mitochondrial matrix"/>
    <property type="evidence" value="ECO:0007669"/>
    <property type="project" value="UniProtKB-SubCell"/>
</dbReference>
<dbReference type="GO" id="GO:0010121">
    <property type="term" value="P:L-arginine catabolic process to proline via ornithine"/>
    <property type="evidence" value="ECO:0007669"/>
    <property type="project" value="TreeGrafter"/>
</dbReference>
<evidence type="ECO:0000256" key="7">
    <source>
        <dbReference type="ARBA" id="ARBA00022576"/>
    </source>
</evidence>
<evidence type="ECO:0000256" key="1">
    <source>
        <dbReference type="ARBA" id="ARBA00001933"/>
    </source>
</evidence>
<dbReference type="EMBL" id="JAPXFL010000003">
    <property type="protein sequence ID" value="KAK9508364.1"/>
    <property type="molecule type" value="Genomic_DNA"/>
</dbReference>
<evidence type="ECO:0000256" key="4">
    <source>
        <dbReference type="ARBA" id="ARBA00008954"/>
    </source>
</evidence>
<dbReference type="GO" id="GO:0004587">
    <property type="term" value="F:ornithine aminotransferase activity"/>
    <property type="evidence" value="ECO:0007669"/>
    <property type="project" value="UniProtKB-EC"/>
</dbReference>
<comment type="subunit">
    <text evidence="5">Homotetramer.</text>
</comment>
<evidence type="ECO:0000256" key="2">
    <source>
        <dbReference type="ARBA" id="ARBA00004305"/>
    </source>
</evidence>
<proteinExistence type="inferred from homology"/>
<evidence type="ECO:0000256" key="9">
    <source>
        <dbReference type="ARBA" id="ARBA00022898"/>
    </source>
</evidence>
<dbReference type="InterPro" id="IPR015422">
    <property type="entry name" value="PyrdxlP-dep_Trfase_small"/>
</dbReference>
<dbReference type="EC" id="2.6.1.13" evidence="6 10"/>
<comment type="caution">
    <text evidence="11">The sequence shown here is derived from an EMBL/GenBank/DDBJ whole genome shotgun (WGS) entry which is preliminary data.</text>
</comment>
<accession>A0AAW1DE51</accession>
<comment type="similarity">
    <text evidence="4 10">Belongs to the class-III pyridoxal-phosphate-dependent aminotransferase family.</text>
</comment>
<dbReference type="FunFam" id="3.90.1150.10:FF:000152">
    <property type="entry name" value="Ornithine aminotransferase"/>
    <property type="match status" value="1"/>
</dbReference>
<dbReference type="AlphaFoldDB" id="A0AAW1DE51"/>
<dbReference type="GO" id="GO:0030170">
    <property type="term" value="F:pyridoxal phosphate binding"/>
    <property type="evidence" value="ECO:0007669"/>
    <property type="project" value="InterPro"/>
</dbReference>
<dbReference type="Proteomes" id="UP001461498">
    <property type="component" value="Unassembled WGS sequence"/>
</dbReference>
<dbReference type="PROSITE" id="PS00600">
    <property type="entry name" value="AA_TRANSFER_CLASS_3"/>
    <property type="match status" value="1"/>
</dbReference>
<dbReference type="GO" id="GO:0019544">
    <property type="term" value="P:L-arginine catabolic process to L-glutamate"/>
    <property type="evidence" value="ECO:0007669"/>
    <property type="project" value="TreeGrafter"/>
</dbReference>
<dbReference type="CDD" id="cd00610">
    <property type="entry name" value="OAT_like"/>
    <property type="match status" value="1"/>
</dbReference>
<dbReference type="InterPro" id="IPR049704">
    <property type="entry name" value="Aminotrans_3_PPA_site"/>
</dbReference>
<gene>
    <name evidence="11" type="ORF">O3M35_005946</name>
</gene>
<evidence type="ECO:0000256" key="10">
    <source>
        <dbReference type="RuleBase" id="RU365036"/>
    </source>
</evidence>
<keyword evidence="7 10" id="KW-0032">Aminotransferase</keyword>
<evidence type="ECO:0000313" key="12">
    <source>
        <dbReference type="Proteomes" id="UP001461498"/>
    </source>
</evidence>
<evidence type="ECO:0000256" key="3">
    <source>
        <dbReference type="ARBA" id="ARBA00004998"/>
    </source>
</evidence>
<dbReference type="SUPFAM" id="SSF53383">
    <property type="entry name" value="PLP-dependent transferases"/>
    <property type="match status" value="1"/>
</dbReference>
<keyword evidence="12" id="KW-1185">Reference proteome</keyword>
<name>A0AAW1DE51_9HEMI</name>
<dbReference type="InterPro" id="IPR005814">
    <property type="entry name" value="Aminotrans_3"/>
</dbReference>
<protein>
    <recommendedName>
        <fullName evidence="6 10">Ornithine aminotransferase</fullName>
        <ecNumber evidence="6 10">2.6.1.13</ecNumber>
    </recommendedName>
</protein>
<dbReference type="PANTHER" id="PTHR11986">
    <property type="entry name" value="AMINOTRANSFERASE CLASS III"/>
    <property type="match status" value="1"/>
</dbReference>
<dbReference type="FunFam" id="3.40.640.10:FF:000011">
    <property type="entry name" value="Ornithine aminotransferase"/>
    <property type="match status" value="1"/>
</dbReference>
<sequence>MAENNFWGRTLTAVSTSTNPVMYKSMGPYMPGFALIPFNNICALEEALCNANVCAFMVEPIQGEAGVIVPSENYLREVRRICTERNVLWIADEVQTGLGRTGELLACDHECVRPDLLILGKGLAGGFIPMSAVLGTEEAMHVMTPGTHGSTYGGNPLACALAMTTLDVIKEENLVENAKNLGAKFRNELQCRLPKDVVTEIRGKGLLNALEFNPVYGSAKEISLKLKDAGVLAKYCSDTTIRFTPPLVISETELMQGVQIISDVIHTLKPVHCKK</sequence>
<organism evidence="11 12">
    <name type="scientific">Rhynocoris fuscipes</name>
    <dbReference type="NCBI Taxonomy" id="488301"/>
    <lineage>
        <taxon>Eukaryota</taxon>
        <taxon>Metazoa</taxon>
        <taxon>Ecdysozoa</taxon>
        <taxon>Arthropoda</taxon>
        <taxon>Hexapoda</taxon>
        <taxon>Insecta</taxon>
        <taxon>Pterygota</taxon>
        <taxon>Neoptera</taxon>
        <taxon>Paraneoptera</taxon>
        <taxon>Hemiptera</taxon>
        <taxon>Heteroptera</taxon>
        <taxon>Panheteroptera</taxon>
        <taxon>Cimicomorpha</taxon>
        <taxon>Reduviidae</taxon>
        <taxon>Harpactorinae</taxon>
        <taxon>Harpactorini</taxon>
        <taxon>Rhynocoris</taxon>
    </lineage>
</organism>
<dbReference type="InterPro" id="IPR050103">
    <property type="entry name" value="Class-III_PLP-dep_AT"/>
</dbReference>
<dbReference type="PANTHER" id="PTHR11986:SF18">
    <property type="entry name" value="ORNITHINE AMINOTRANSFERASE, MITOCHONDRIAL"/>
    <property type="match status" value="1"/>
</dbReference>
<dbReference type="InterPro" id="IPR015424">
    <property type="entry name" value="PyrdxlP-dep_Trfase"/>
</dbReference>
<keyword evidence="8 10" id="KW-0808">Transferase</keyword>
<evidence type="ECO:0000256" key="5">
    <source>
        <dbReference type="ARBA" id="ARBA00011881"/>
    </source>
</evidence>
<evidence type="ECO:0000256" key="6">
    <source>
        <dbReference type="ARBA" id="ARBA00012924"/>
    </source>
</evidence>
<dbReference type="Gene3D" id="3.40.640.10">
    <property type="entry name" value="Type I PLP-dependent aspartate aminotransferase-like (Major domain)"/>
    <property type="match status" value="1"/>
</dbReference>
<comment type="cofactor">
    <cofactor evidence="1 10">
        <name>pyridoxal 5'-phosphate</name>
        <dbReference type="ChEBI" id="CHEBI:597326"/>
    </cofactor>
</comment>
<dbReference type="Gene3D" id="3.90.1150.10">
    <property type="entry name" value="Aspartate Aminotransferase, domain 1"/>
    <property type="match status" value="1"/>
</dbReference>
<evidence type="ECO:0000256" key="8">
    <source>
        <dbReference type="ARBA" id="ARBA00022679"/>
    </source>
</evidence>
<comment type="pathway">
    <text evidence="3 10">Amino-acid biosynthesis; L-proline biosynthesis; L-glutamate 5-semialdehyde from L-ornithine: step 1/1.</text>
</comment>